<dbReference type="PROSITE" id="PS50001">
    <property type="entry name" value="SH2"/>
    <property type="match status" value="1"/>
</dbReference>
<dbReference type="PANTHER" id="PTHR14388">
    <property type="entry name" value="T CELL-SPECIFIC ADAPTER PROTEIN TSAD"/>
    <property type="match status" value="1"/>
</dbReference>
<evidence type="ECO:0000259" key="3">
    <source>
        <dbReference type="PROSITE" id="PS50001"/>
    </source>
</evidence>
<feature type="domain" description="SH2" evidence="3">
    <location>
        <begin position="27"/>
        <end position="118"/>
    </location>
</feature>
<dbReference type="InterPro" id="IPR000980">
    <property type="entry name" value="SH2"/>
</dbReference>
<protein>
    <recommendedName>
        <fullName evidence="3">SH2 domain-containing protein</fullName>
    </recommendedName>
</protein>
<dbReference type="Proteomes" id="UP001295444">
    <property type="component" value="Chromosome 05"/>
</dbReference>
<proteinExistence type="predicted"/>
<dbReference type="Gene3D" id="3.30.505.10">
    <property type="entry name" value="SH2 domain"/>
    <property type="match status" value="1"/>
</dbReference>
<dbReference type="AlphaFoldDB" id="A0AAD1S5T7"/>
<evidence type="ECO:0000313" key="5">
    <source>
        <dbReference type="Proteomes" id="UP001295444"/>
    </source>
</evidence>
<dbReference type="SUPFAM" id="SSF55550">
    <property type="entry name" value="SH2 domain"/>
    <property type="match status" value="1"/>
</dbReference>
<organism evidence="4 5">
    <name type="scientific">Pelobates cultripes</name>
    <name type="common">Western spadefoot toad</name>
    <dbReference type="NCBI Taxonomy" id="61616"/>
    <lineage>
        <taxon>Eukaryota</taxon>
        <taxon>Metazoa</taxon>
        <taxon>Chordata</taxon>
        <taxon>Craniata</taxon>
        <taxon>Vertebrata</taxon>
        <taxon>Euteleostomi</taxon>
        <taxon>Amphibia</taxon>
        <taxon>Batrachia</taxon>
        <taxon>Anura</taxon>
        <taxon>Pelobatoidea</taxon>
        <taxon>Pelobatidae</taxon>
        <taxon>Pelobates</taxon>
    </lineage>
</organism>
<dbReference type="PANTHER" id="PTHR14388:SF3">
    <property type="entry name" value="HEMATOPOIETIC SH2 DOMAIN-CONTAINING PROTEIN"/>
    <property type="match status" value="1"/>
</dbReference>
<dbReference type="SMART" id="SM00252">
    <property type="entry name" value="SH2"/>
    <property type="match status" value="1"/>
</dbReference>
<evidence type="ECO:0000313" key="4">
    <source>
        <dbReference type="EMBL" id="CAH2293382.1"/>
    </source>
</evidence>
<dbReference type="GO" id="GO:0005737">
    <property type="term" value="C:cytoplasm"/>
    <property type="evidence" value="ECO:0007669"/>
    <property type="project" value="TreeGrafter"/>
</dbReference>
<dbReference type="Pfam" id="PF00017">
    <property type="entry name" value="SH2"/>
    <property type="match status" value="1"/>
</dbReference>
<evidence type="ECO:0000256" key="1">
    <source>
        <dbReference type="ARBA" id="ARBA00022999"/>
    </source>
</evidence>
<dbReference type="EMBL" id="OW240916">
    <property type="protein sequence ID" value="CAH2293382.1"/>
    <property type="molecule type" value="Genomic_DNA"/>
</dbReference>
<keyword evidence="5" id="KW-1185">Reference proteome</keyword>
<accession>A0AAD1S5T7</accession>
<evidence type="ECO:0000256" key="2">
    <source>
        <dbReference type="PROSITE-ProRule" id="PRU00191"/>
    </source>
</evidence>
<reference evidence="4" key="1">
    <citation type="submission" date="2022-03" db="EMBL/GenBank/DDBJ databases">
        <authorList>
            <person name="Alioto T."/>
            <person name="Alioto T."/>
            <person name="Gomez Garrido J."/>
        </authorList>
    </citation>
    <scope>NUCLEOTIDE SEQUENCE</scope>
</reference>
<keyword evidence="1 2" id="KW-0727">SH2 domain</keyword>
<dbReference type="InterPro" id="IPR036860">
    <property type="entry name" value="SH2_dom_sf"/>
</dbReference>
<gene>
    <name evidence="4" type="ORF">PECUL_23A060783</name>
</gene>
<name>A0AAD1S5T7_PELCU</name>
<sequence>MEETKPSVKWFMETQSDWFFQNGIPEWFHGIITRKEAETLLSHNVPGSFLIRVGESRIGYSLSYRTEDHYRHFMIDVTEGHKCHISGDTTIHKSLEDLVTCHMHYPILPYNEILFHPCGQKTNSTTDYHELFEHRKSEIASLQNRTNGMQVKPLLPVKKKSGLHGIATRNSPGTNTENMCPPLPPRRNKSVDCIPQAPNIQALPPQAVMRLYPCLPQEIPFVPNGFVPILTNEQVHASTSNNGQSRFPPNPSAVTGFTTSAAISTPQYNGSEAIATQSANQSIATRIKQLNFGHIMPMGQLKPQNNAEKIIPEEYKPPPPFAPGF</sequence>